<dbReference type="AlphaFoldDB" id="A0A316DQE6"/>
<dbReference type="InterPro" id="IPR029052">
    <property type="entry name" value="Metallo-depent_PP-like"/>
</dbReference>
<feature type="domain" description="Calcineurin-like phosphoesterase" evidence="1">
    <location>
        <begin position="101"/>
        <end position="275"/>
    </location>
</feature>
<dbReference type="OrthoDB" id="7550081at2"/>
<protein>
    <submittedName>
        <fullName evidence="2">Calcineurin-like phosphoesterase family protein</fullName>
    </submittedName>
</protein>
<name>A0A316DQE6_9FLAO</name>
<evidence type="ECO:0000313" key="2">
    <source>
        <dbReference type="EMBL" id="PWK19782.1"/>
    </source>
</evidence>
<dbReference type="InterPro" id="IPR004843">
    <property type="entry name" value="Calcineurin-like_PHP"/>
</dbReference>
<dbReference type="SUPFAM" id="SSF56300">
    <property type="entry name" value="Metallo-dependent phosphatases"/>
    <property type="match status" value="1"/>
</dbReference>
<comment type="caution">
    <text evidence="2">The sequence shown here is derived from an EMBL/GenBank/DDBJ whole genome shotgun (WGS) entry which is preliminary data.</text>
</comment>
<evidence type="ECO:0000313" key="3">
    <source>
        <dbReference type="Proteomes" id="UP000245430"/>
    </source>
</evidence>
<reference evidence="2 3" key="1">
    <citation type="submission" date="2018-05" db="EMBL/GenBank/DDBJ databases">
        <title>Genomic Encyclopedia of Archaeal and Bacterial Type Strains, Phase II (KMG-II): from individual species to whole genera.</title>
        <authorList>
            <person name="Goeker M."/>
        </authorList>
    </citation>
    <scope>NUCLEOTIDE SEQUENCE [LARGE SCALE GENOMIC DNA]</scope>
    <source>
        <strain evidence="2 3">DSM 22637</strain>
    </source>
</reference>
<accession>A0A316DQE6</accession>
<sequence length="372" mass="42955">MNFFIMIEKIKFHIVYLLFISITISGYSQTITGSEENEESKELGIKADSLKINDGPYVFIENDVLIEKSIIDGKVFSKELPLDAYRIEFTPEESTYEDVENIVVLSDIHGQFDLAIEILKNNRIIDNNLNWNFGNGHLVIVGDIFDRGPKVTETLWFVYHLEKQALESGGKVHFTLGNHEYMILHKDLRYLNSKYRVTSYLLKTNYTDLFNNQTVLGRWLRSKPTVLKINKDTYVHGGLSKAFLSLGYNIENVNKLMRESIDISKEELKATSFYDNYYRSSGPIWYRGYFNDNLPNSEIKEILRLIKSKHIIVGHCSNEEVVQLYNEKIFGVDSSIKNGIYGEVLLINGKEYVRGTMEGKKESFKIESTNID</sequence>
<dbReference type="PANTHER" id="PTHR46546">
    <property type="entry name" value="SHEWANELLA-LIKE PROTEIN PHOSPHATASE 1"/>
    <property type="match status" value="1"/>
</dbReference>
<dbReference type="PANTHER" id="PTHR46546:SF4">
    <property type="entry name" value="SHEWANELLA-LIKE PROTEIN PHOSPHATASE 1"/>
    <property type="match status" value="1"/>
</dbReference>
<dbReference type="Proteomes" id="UP000245430">
    <property type="component" value="Unassembled WGS sequence"/>
</dbReference>
<organism evidence="2 3">
    <name type="scientific">Xanthomarina spongicola</name>
    <dbReference type="NCBI Taxonomy" id="570520"/>
    <lineage>
        <taxon>Bacteria</taxon>
        <taxon>Pseudomonadati</taxon>
        <taxon>Bacteroidota</taxon>
        <taxon>Flavobacteriia</taxon>
        <taxon>Flavobacteriales</taxon>
        <taxon>Flavobacteriaceae</taxon>
        <taxon>Xanthomarina</taxon>
    </lineage>
</organism>
<gene>
    <name evidence="2" type="ORF">LX78_01132</name>
</gene>
<dbReference type="GO" id="GO:0016787">
    <property type="term" value="F:hydrolase activity"/>
    <property type="evidence" value="ECO:0007669"/>
    <property type="project" value="InterPro"/>
</dbReference>
<evidence type="ECO:0000259" key="1">
    <source>
        <dbReference type="Pfam" id="PF00149"/>
    </source>
</evidence>
<dbReference type="Gene3D" id="3.60.21.10">
    <property type="match status" value="1"/>
</dbReference>
<keyword evidence="3" id="KW-1185">Reference proteome</keyword>
<dbReference type="EMBL" id="QGGP01000002">
    <property type="protein sequence ID" value="PWK19782.1"/>
    <property type="molecule type" value="Genomic_DNA"/>
</dbReference>
<proteinExistence type="predicted"/>
<dbReference type="Pfam" id="PF00149">
    <property type="entry name" value="Metallophos"/>
    <property type="match status" value="1"/>
</dbReference>